<proteinExistence type="predicted"/>
<name>A0A6A6VCW9_9PLEO</name>
<accession>A0A6A6VCW9</accession>
<evidence type="ECO:0000256" key="1">
    <source>
        <dbReference type="SAM" id="Phobius"/>
    </source>
</evidence>
<evidence type="ECO:0000313" key="3">
    <source>
        <dbReference type="Proteomes" id="UP000799440"/>
    </source>
</evidence>
<dbReference type="EMBL" id="MU006574">
    <property type="protein sequence ID" value="KAF2747051.1"/>
    <property type="molecule type" value="Genomic_DNA"/>
</dbReference>
<keyword evidence="1" id="KW-0472">Membrane</keyword>
<keyword evidence="1" id="KW-1133">Transmembrane helix</keyword>
<organism evidence="2 3">
    <name type="scientific">Sporormia fimetaria CBS 119925</name>
    <dbReference type="NCBI Taxonomy" id="1340428"/>
    <lineage>
        <taxon>Eukaryota</taxon>
        <taxon>Fungi</taxon>
        <taxon>Dikarya</taxon>
        <taxon>Ascomycota</taxon>
        <taxon>Pezizomycotina</taxon>
        <taxon>Dothideomycetes</taxon>
        <taxon>Pleosporomycetidae</taxon>
        <taxon>Pleosporales</taxon>
        <taxon>Sporormiaceae</taxon>
        <taxon>Sporormia</taxon>
    </lineage>
</organism>
<evidence type="ECO:0000313" key="2">
    <source>
        <dbReference type="EMBL" id="KAF2747051.1"/>
    </source>
</evidence>
<keyword evidence="1" id="KW-0812">Transmembrane</keyword>
<sequence>MEELDMFFFLFPCSSLQLHSHPITIHPRLIFLSLFLVPFFLNFEYSCPCSFLFFFPSTAGPREVFGRSYVMSFALLLCMCVLLAVFLFLRVCLRYPIVRYEVFVDAVLFCAFGSCGCVHVCRWCGEGLVERELMYVLGLFWLGRCVVRGVFVSLNFAPSPL</sequence>
<gene>
    <name evidence="2" type="ORF">M011DRAFT_60631</name>
</gene>
<dbReference type="AlphaFoldDB" id="A0A6A6VCW9"/>
<dbReference type="Proteomes" id="UP000799440">
    <property type="component" value="Unassembled WGS sequence"/>
</dbReference>
<keyword evidence="3" id="KW-1185">Reference proteome</keyword>
<protein>
    <recommendedName>
        <fullName evidence="4">Transmembrane protein</fullName>
    </recommendedName>
</protein>
<feature type="transmembrane region" description="Helical" evidence="1">
    <location>
        <begin position="30"/>
        <end position="56"/>
    </location>
</feature>
<feature type="transmembrane region" description="Helical" evidence="1">
    <location>
        <begin position="68"/>
        <end position="90"/>
    </location>
</feature>
<reference evidence="2" key="1">
    <citation type="journal article" date="2020" name="Stud. Mycol.">
        <title>101 Dothideomycetes genomes: a test case for predicting lifestyles and emergence of pathogens.</title>
        <authorList>
            <person name="Haridas S."/>
            <person name="Albert R."/>
            <person name="Binder M."/>
            <person name="Bloem J."/>
            <person name="Labutti K."/>
            <person name="Salamov A."/>
            <person name="Andreopoulos B."/>
            <person name="Baker S."/>
            <person name="Barry K."/>
            <person name="Bills G."/>
            <person name="Bluhm B."/>
            <person name="Cannon C."/>
            <person name="Castanera R."/>
            <person name="Culley D."/>
            <person name="Daum C."/>
            <person name="Ezra D."/>
            <person name="Gonzalez J."/>
            <person name="Henrissat B."/>
            <person name="Kuo A."/>
            <person name="Liang C."/>
            <person name="Lipzen A."/>
            <person name="Lutzoni F."/>
            <person name="Magnuson J."/>
            <person name="Mondo S."/>
            <person name="Nolan M."/>
            <person name="Ohm R."/>
            <person name="Pangilinan J."/>
            <person name="Park H.-J."/>
            <person name="Ramirez L."/>
            <person name="Alfaro M."/>
            <person name="Sun H."/>
            <person name="Tritt A."/>
            <person name="Yoshinaga Y."/>
            <person name="Zwiers L.-H."/>
            <person name="Turgeon B."/>
            <person name="Goodwin S."/>
            <person name="Spatafora J."/>
            <person name="Crous P."/>
            <person name="Grigoriev I."/>
        </authorList>
    </citation>
    <scope>NUCLEOTIDE SEQUENCE</scope>
    <source>
        <strain evidence="2">CBS 119925</strain>
    </source>
</reference>
<evidence type="ECO:0008006" key="4">
    <source>
        <dbReference type="Google" id="ProtNLM"/>
    </source>
</evidence>